<dbReference type="InterPro" id="IPR050238">
    <property type="entry name" value="DNA_Rep/Repair_Clamp_Loader"/>
</dbReference>
<evidence type="ECO:0000256" key="1">
    <source>
        <dbReference type="ARBA" id="ARBA00012417"/>
    </source>
</evidence>
<organism evidence="9 10">
    <name type="scientific">Macrococcus brunensis</name>
    <dbReference type="NCBI Taxonomy" id="198483"/>
    <lineage>
        <taxon>Bacteria</taxon>
        <taxon>Bacillati</taxon>
        <taxon>Bacillota</taxon>
        <taxon>Bacilli</taxon>
        <taxon>Bacillales</taxon>
        <taxon>Staphylococcaceae</taxon>
        <taxon>Macrococcus</taxon>
    </lineage>
</organism>
<keyword evidence="6" id="KW-0239">DNA-directed DNA polymerase</keyword>
<dbReference type="PANTHER" id="PTHR11669">
    <property type="entry name" value="REPLICATION FACTOR C / DNA POLYMERASE III GAMMA-TAU SUBUNIT"/>
    <property type="match status" value="1"/>
</dbReference>
<evidence type="ECO:0000256" key="6">
    <source>
        <dbReference type="ARBA" id="ARBA00022932"/>
    </source>
</evidence>
<reference evidence="9 10" key="1">
    <citation type="submission" date="2019-01" db="EMBL/GenBank/DDBJ databases">
        <title>Draft genome sequences of the type strains of six Macrococcus species.</title>
        <authorList>
            <person name="Mazhar S."/>
            <person name="Altermann E."/>
            <person name="Hill C."/>
            <person name="Mcauliffe O."/>
        </authorList>
    </citation>
    <scope>NUCLEOTIDE SEQUENCE [LARGE SCALE GENOMIC DNA]</scope>
    <source>
        <strain evidence="9 10">CCM4811</strain>
    </source>
</reference>
<dbReference type="Pfam" id="PF09115">
    <property type="entry name" value="DNApol3-delta_C"/>
    <property type="match status" value="1"/>
</dbReference>
<dbReference type="InterPro" id="IPR015199">
    <property type="entry name" value="DNA_pol_III_delta_C"/>
</dbReference>
<dbReference type="OrthoDB" id="9810148at2"/>
<evidence type="ECO:0000256" key="5">
    <source>
        <dbReference type="ARBA" id="ARBA00022705"/>
    </source>
</evidence>
<keyword evidence="10" id="KW-1185">Reference proteome</keyword>
<dbReference type="GO" id="GO:0009360">
    <property type="term" value="C:DNA polymerase III complex"/>
    <property type="evidence" value="ECO:0007669"/>
    <property type="project" value="InterPro"/>
</dbReference>
<dbReference type="EC" id="2.7.7.7" evidence="1"/>
<dbReference type="Gene3D" id="3.40.50.300">
    <property type="entry name" value="P-loop containing nucleotide triphosphate hydrolases"/>
    <property type="match status" value="1"/>
</dbReference>
<dbReference type="Proteomes" id="UP000295310">
    <property type="component" value="Unassembled WGS sequence"/>
</dbReference>
<accession>A0A4R6BB80</accession>
<keyword evidence="4" id="KW-0548">Nucleotidyltransferase</keyword>
<keyword evidence="3" id="KW-0808">Transferase</keyword>
<dbReference type="GO" id="GO:0003677">
    <property type="term" value="F:DNA binding"/>
    <property type="evidence" value="ECO:0007669"/>
    <property type="project" value="InterPro"/>
</dbReference>
<comment type="catalytic activity">
    <reaction evidence="7">
        <text>DNA(n) + a 2'-deoxyribonucleoside 5'-triphosphate = DNA(n+1) + diphosphate</text>
        <dbReference type="Rhea" id="RHEA:22508"/>
        <dbReference type="Rhea" id="RHEA-COMP:17339"/>
        <dbReference type="Rhea" id="RHEA-COMP:17340"/>
        <dbReference type="ChEBI" id="CHEBI:33019"/>
        <dbReference type="ChEBI" id="CHEBI:61560"/>
        <dbReference type="ChEBI" id="CHEBI:173112"/>
        <dbReference type="EC" id="2.7.7.7"/>
    </reaction>
</comment>
<dbReference type="GO" id="GO:0003887">
    <property type="term" value="F:DNA-directed DNA polymerase activity"/>
    <property type="evidence" value="ECO:0007669"/>
    <property type="project" value="UniProtKB-KW"/>
</dbReference>
<gene>
    <name evidence="9" type="ORF">ERX27_09380</name>
</gene>
<comment type="caution">
    <text evidence="9">The sequence shown here is derived from an EMBL/GenBank/DDBJ whole genome shotgun (WGS) entry which is preliminary data.</text>
</comment>
<feature type="domain" description="DNA polymerase III delta subunit C-terminal" evidence="8">
    <location>
        <begin position="208"/>
        <end position="303"/>
    </location>
</feature>
<evidence type="ECO:0000256" key="4">
    <source>
        <dbReference type="ARBA" id="ARBA00022695"/>
    </source>
</evidence>
<sequence>MGVLMINQLERLVSKEKLSHAYLFEGTLRDDLKQQALEFAARILCQDEQCESRVRQHNYADFYWLETDEQTIKKEMIEDVLHRMNQKPVERTHKVYVIVDFDKVTVQGENSILKFLEEPPANTIALLLTTKSGDILPTIHSRCQHIIIHSASTYEEMLKLDIHADIAATLSALSFSTDEAQEWIQDKLFEELRRALLKWADQIQKDPQMGLIQLVDLLNEANERESQLLILDMLQLYFQDMIYLKIGRETHTSYPDHQIKLKQLSEHISLQTLTQWIDTTQKAKQKLLQYVSPMLVMEQIAIEIAKG</sequence>
<dbReference type="Pfam" id="PF13177">
    <property type="entry name" value="DNA_pol3_delta2"/>
    <property type="match status" value="1"/>
</dbReference>
<evidence type="ECO:0000256" key="3">
    <source>
        <dbReference type="ARBA" id="ARBA00022679"/>
    </source>
</evidence>
<evidence type="ECO:0000259" key="8">
    <source>
        <dbReference type="Pfam" id="PF09115"/>
    </source>
</evidence>
<dbReference type="EMBL" id="SCWA01000019">
    <property type="protein sequence ID" value="TDL94222.1"/>
    <property type="molecule type" value="Genomic_DNA"/>
</dbReference>
<keyword evidence="5" id="KW-0235">DNA replication</keyword>
<evidence type="ECO:0000313" key="10">
    <source>
        <dbReference type="Proteomes" id="UP000295310"/>
    </source>
</evidence>
<dbReference type="InterPro" id="IPR027417">
    <property type="entry name" value="P-loop_NTPase"/>
</dbReference>
<name>A0A4R6BB80_9STAP</name>
<dbReference type="PANTHER" id="PTHR11669:SF8">
    <property type="entry name" value="DNA POLYMERASE III SUBUNIT DELTA"/>
    <property type="match status" value="1"/>
</dbReference>
<protein>
    <recommendedName>
        <fullName evidence="2">DNA polymerase III subunit delta'</fullName>
        <ecNumber evidence="1">2.7.7.7</ecNumber>
    </recommendedName>
</protein>
<evidence type="ECO:0000256" key="7">
    <source>
        <dbReference type="ARBA" id="ARBA00049244"/>
    </source>
</evidence>
<dbReference type="AlphaFoldDB" id="A0A4R6BB80"/>
<dbReference type="GO" id="GO:0006261">
    <property type="term" value="P:DNA-templated DNA replication"/>
    <property type="evidence" value="ECO:0007669"/>
    <property type="project" value="TreeGrafter"/>
</dbReference>
<proteinExistence type="predicted"/>
<dbReference type="SUPFAM" id="SSF52540">
    <property type="entry name" value="P-loop containing nucleoside triphosphate hydrolases"/>
    <property type="match status" value="1"/>
</dbReference>
<evidence type="ECO:0000313" key="9">
    <source>
        <dbReference type="EMBL" id="TDL94222.1"/>
    </source>
</evidence>
<evidence type="ECO:0000256" key="2">
    <source>
        <dbReference type="ARBA" id="ARBA00014363"/>
    </source>
</evidence>